<proteinExistence type="predicted"/>
<keyword evidence="4 8" id="KW-0812">Transmembrane</keyword>
<dbReference type="Pfam" id="PF00083">
    <property type="entry name" value="Sugar_tr"/>
    <property type="match status" value="1"/>
</dbReference>
<accession>A0ABY8IHA4</accession>
<dbReference type="RefSeq" id="WP_142830030.1">
    <property type="nucleotide sequence ID" value="NZ_CP117267.1"/>
</dbReference>
<evidence type="ECO:0000256" key="6">
    <source>
        <dbReference type="ARBA" id="ARBA00023136"/>
    </source>
</evidence>
<dbReference type="PANTHER" id="PTHR43045:SF2">
    <property type="entry name" value="INNER MEMBRANE METABOLITE TRANSPORT PROTEIN YHJE"/>
    <property type="match status" value="1"/>
</dbReference>
<keyword evidence="3" id="KW-1003">Cell membrane</keyword>
<feature type="transmembrane region" description="Helical" evidence="8">
    <location>
        <begin position="74"/>
        <end position="98"/>
    </location>
</feature>
<evidence type="ECO:0000256" key="8">
    <source>
        <dbReference type="SAM" id="Phobius"/>
    </source>
</evidence>
<sequence>MANFTHVSAEPTSSGLERDARKIHSDRPVAAGNIAIGVIIGRTSEFFDFFIYGIASVLVFPKLFFPFADALQGTLYSFLIFSLAFIARPIGSVIFMAVDRTYGRGVKLTIALFLLGGSTVSISFLSGYDEIGVAAIWLLAAFRIGQGLALGGAWDGLASLLALNAPANRRGWYAMIPQLGAPIGFMIASALFAYFVFSLSTEDFLSWGWRYPFFCAFAVNVVALFARLRLVATPEFGSLLERHELEATKVVDMLSAHGRDVVIGAFAPLASFALFHLMTVFPLGWVTLYSEQAPASFLMVEFVGAIFAIVGIVCSGLIADRIGRRGQLAVCAVLIAIFSFIAPHLLDGGQTGRYTFVIIGYSLLGLSFGQAAGALASRFRQTYRYTGAAITSDLSWLIGAGFAPFVALSLSSQFGIAFAGYYLLSGALCTLAALAFSRRLETLDT</sequence>
<feature type="transmembrane region" description="Helical" evidence="8">
    <location>
        <begin position="110"/>
        <end position="128"/>
    </location>
</feature>
<keyword evidence="2" id="KW-0813">Transport</keyword>
<feature type="transmembrane region" description="Helical" evidence="8">
    <location>
        <begin position="175"/>
        <end position="197"/>
    </location>
</feature>
<evidence type="ECO:0000256" key="7">
    <source>
        <dbReference type="SAM" id="MobiDB-lite"/>
    </source>
</evidence>
<feature type="transmembrane region" description="Helical" evidence="8">
    <location>
        <begin position="358"/>
        <end position="376"/>
    </location>
</feature>
<dbReference type="InterPro" id="IPR005829">
    <property type="entry name" value="Sugar_transporter_CS"/>
</dbReference>
<feature type="transmembrane region" description="Helical" evidence="8">
    <location>
        <begin position="49"/>
        <end position="68"/>
    </location>
</feature>
<name>A0ABY8IHA4_9HYPH</name>
<feature type="transmembrane region" description="Helical" evidence="8">
    <location>
        <begin position="326"/>
        <end position="346"/>
    </location>
</feature>
<feature type="domain" description="Major facilitator superfamily (MFS) profile" evidence="9">
    <location>
        <begin position="34"/>
        <end position="444"/>
    </location>
</feature>
<evidence type="ECO:0000256" key="4">
    <source>
        <dbReference type="ARBA" id="ARBA00022692"/>
    </source>
</evidence>
<dbReference type="Proteomes" id="UP000318939">
    <property type="component" value="Chromosome"/>
</dbReference>
<feature type="transmembrane region" description="Helical" evidence="8">
    <location>
        <begin position="209"/>
        <end position="228"/>
    </location>
</feature>
<dbReference type="SUPFAM" id="SSF103473">
    <property type="entry name" value="MFS general substrate transporter"/>
    <property type="match status" value="1"/>
</dbReference>
<keyword evidence="11" id="KW-1185">Reference proteome</keyword>
<reference evidence="10" key="2">
    <citation type="journal article" date="2023" name="MicrobiologyOpen">
        <title>Genomics of the tumorigenes clade of the family Rhizobiaceae and description of Rhizobium rhododendri sp. nov.</title>
        <authorList>
            <person name="Kuzmanovic N."/>
            <person name="diCenzo G.C."/>
            <person name="Bunk B."/>
            <person name="Sproeer C."/>
            <person name="Fruehling A."/>
            <person name="Neumann-Schaal M."/>
            <person name="Overmann J."/>
            <person name="Smalla K."/>
        </authorList>
    </citation>
    <scope>NUCLEOTIDE SEQUENCE</scope>
    <source>
        <strain evidence="10">Rho-6.2</strain>
    </source>
</reference>
<dbReference type="Gene3D" id="1.20.1250.20">
    <property type="entry name" value="MFS general substrate transporter like domains"/>
    <property type="match status" value="2"/>
</dbReference>
<evidence type="ECO:0000256" key="2">
    <source>
        <dbReference type="ARBA" id="ARBA00022448"/>
    </source>
</evidence>
<feature type="transmembrane region" description="Helical" evidence="8">
    <location>
        <begin position="261"/>
        <end position="285"/>
    </location>
</feature>
<evidence type="ECO:0000256" key="3">
    <source>
        <dbReference type="ARBA" id="ARBA00022475"/>
    </source>
</evidence>
<comment type="subcellular location">
    <subcellularLocation>
        <location evidence="1">Cell membrane</location>
        <topology evidence="1">Multi-pass membrane protein</topology>
    </subcellularLocation>
</comment>
<organism evidence="10 11">
    <name type="scientific">Rhizobium rhododendri</name>
    <dbReference type="NCBI Taxonomy" id="2506430"/>
    <lineage>
        <taxon>Bacteria</taxon>
        <taxon>Pseudomonadati</taxon>
        <taxon>Pseudomonadota</taxon>
        <taxon>Alphaproteobacteria</taxon>
        <taxon>Hyphomicrobiales</taxon>
        <taxon>Rhizobiaceae</taxon>
        <taxon>Rhizobium/Agrobacterium group</taxon>
        <taxon>Rhizobium</taxon>
    </lineage>
</organism>
<evidence type="ECO:0000256" key="1">
    <source>
        <dbReference type="ARBA" id="ARBA00004651"/>
    </source>
</evidence>
<dbReference type="InterPro" id="IPR005828">
    <property type="entry name" value="MFS_sugar_transport-like"/>
</dbReference>
<gene>
    <name evidence="10" type="ORF">PR018_16315</name>
</gene>
<reference evidence="10" key="1">
    <citation type="journal article" date="2019" name="Phytopathology">
        <title>A Novel Group of Rhizobium tumorigenes-Like Agrobacteria Associated with Crown Gall Disease of Rhododendron and Blueberry.</title>
        <authorList>
            <person name="Kuzmanovic N."/>
            <person name="Behrens P."/>
            <person name="Idczak E."/>
            <person name="Wagner S."/>
            <person name="Gotz M."/>
            <person name="Sproer C."/>
            <person name="Bunk B."/>
            <person name="Overmann J."/>
            <person name="Smalla K."/>
        </authorList>
    </citation>
    <scope>NUCLEOTIDE SEQUENCE</scope>
    <source>
        <strain evidence="10">Rho-6.2</strain>
    </source>
</reference>
<dbReference type="PROSITE" id="PS50850">
    <property type="entry name" value="MFS"/>
    <property type="match status" value="1"/>
</dbReference>
<keyword evidence="5 8" id="KW-1133">Transmembrane helix</keyword>
<dbReference type="PROSITE" id="PS00216">
    <property type="entry name" value="SUGAR_TRANSPORT_1"/>
    <property type="match status" value="1"/>
</dbReference>
<feature type="region of interest" description="Disordered" evidence="7">
    <location>
        <begin position="1"/>
        <end position="20"/>
    </location>
</feature>
<protein>
    <submittedName>
        <fullName evidence="10">MFS transporter</fullName>
    </submittedName>
</protein>
<dbReference type="PANTHER" id="PTHR43045">
    <property type="entry name" value="SHIKIMATE TRANSPORTER"/>
    <property type="match status" value="1"/>
</dbReference>
<feature type="transmembrane region" description="Helical" evidence="8">
    <location>
        <begin position="134"/>
        <end position="163"/>
    </location>
</feature>
<feature type="transmembrane region" description="Helical" evidence="8">
    <location>
        <begin position="414"/>
        <end position="436"/>
    </location>
</feature>
<dbReference type="InterPro" id="IPR036259">
    <property type="entry name" value="MFS_trans_sf"/>
</dbReference>
<evidence type="ECO:0000313" key="11">
    <source>
        <dbReference type="Proteomes" id="UP000318939"/>
    </source>
</evidence>
<evidence type="ECO:0000313" key="10">
    <source>
        <dbReference type="EMBL" id="WFS22671.1"/>
    </source>
</evidence>
<keyword evidence="6 8" id="KW-0472">Membrane</keyword>
<feature type="transmembrane region" description="Helical" evidence="8">
    <location>
        <begin position="297"/>
        <end position="319"/>
    </location>
</feature>
<dbReference type="EMBL" id="CP117267">
    <property type="protein sequence ID" value="WFS22671.1"/>
    <property type="molecule type" value="Genomic_DNA"/>
</dbReference>
<feature type="transmembrane region" description="Helical" evidence="8">
    <location>
        <begin position="388"/>
        <end position="408"/>
    </location>
</feature>
<evidence type="ECO:0000256" key="5">
    <source>
        <dbReference type="ARBA" id="ARBA00022989"/>
    </source>
</evidence>
<dbReference type="InterPro" id="IPR020846">
    <property type="entry name" value="MFS_dom"/>
</dbReference>
<evidence type="ECO:0000259" key="9">
    <source>
        <dbReference type="PROSITE" id="PS50850"/>
    </source>
</evidence>